<evidence type="ECO:0000256" key="10">
    <source>
        <dbReference type="SAM" id="SignalP"/>
    </source>
</evidence>
<evidence type="ECO:0000313" key="13">
    <source>
        <dbReference type="Proteomes" id="UP000729402"/>
    </source>
</evidence>
<comment type="similarity">
    <text evidence="2">Belongs to the plant LTP family. B11E subfamily.</text>
</comment>
<feature type="region of interest" description="Disordered" evidence="8">
    <location>
        <begin position="102"/>
        <end position="123"/>
    </location>
</feature>
<feature type="transmembrane region" description="Helical" evidence="9">
    <location>
        <begin position="778"/>
        <end position="800"/>
    </location>
</feature>
<dbReference type="PANTHER" id="PTHR48020:SF35">
    <property type="entry name" value="SUGAR TRANSPORTER"/>
    <property type="match status" value="1"/>
</dbReference>
<reference evidence="12" key="1">
    <citation type="journal article" date="2021" name="bioRxiv">
        <title>Whole Genome Assembly and Annotation of Northern Wild Rice, Zizania palustris L., Supports a Whole Genome Duplication in the Zizania Genus.</title>
        <authorList>
            <person name="Haas M."/>
            <person name="Kono T."/>
            <person name="Macchietto M."/>
            <person name="Millas R."/>
            <person name="McGilp L."/>
            <person name="Shao M."/>
            <person name="Duquette J."/>
            <person name="Hirsch C.N."/>
            <person name="Kimball J."/>
        </authorList>
    </citation>
    <scope>NUCLEOTIDE SEQUENCE</scope>
    <source>
        <tissue evidence="12">Fresh leaf tissue</tissue>
    </source>
</reference>
<feature type="transmembrane region" description="Helical" evidence="9">
    <location>
        <begin position="322"/>
        <end position="345"/>
    </location>
</feature>
<dbReference type="PANTHER" id="PTHR48020">
    <property type="entry name" value="PROTON MYO-INOSITOL COTRANSPORTER"/>
    <property type="match status" value="1"/>
</dbReference>
<evidence type="ECO:0000256" key="5">
    <source>
        <dbReference type="ARBA" id="ARBA00022989"/>
    </source>
</evidence>
<organism evidence="12 13">
    <name type="scientific">Zizania palustris</name>
    <name type="common">Northern wild rice</name>
    <dbReference type="NCBI Taxonomy" id="103762"/>
    <lineage>
        <taxon>Eukaryota</taxon>
        <taxon>Viridiplantae</taxon>
        <taxon>Streptophyta</taxon>
        <taxon>Embryophyta</taxon>
        <taxon>Tracheophyta</taxon>
        <taxon>Spermatophyta</taxon>
        <taxon>Magnoliopsida</taxon>
        <taxon>Liliopsida</taxon>
        <taxon>Poales</taxon>
        <taxon>Poaceae</taxon>
        <taxon>BOP clade</taxon>
        <taxon>Oryzoideae</taxon>
        <taxon>Oryzeae</taxon>
        <taxon>Zizaniinae</taxon>
        <taxon>Zizania</taxon>
    </lineage>
</organism>
<feature type="transmembrane region" description="Helical" evidence="9">
    <location>
        <begin position="267"/>
        <end position="286"/>
    </location>
</feature>
<feature type="chain" id="PRO_5035309204" description="Major facilitator superfamily (MFS) profile domain-containing protein" evidence="10">
    <location>
        <begin position="30"/>
        <end position="851"/>
    </location>
</feature>
<dbReference type="GO" id="GO:0022857">
    <property type="term" value="F:transmembrane transporter activity"/>
    <property type="evidence" value="ECO:0007669"/>
    <property type="project" value="InterPro"/>
</dbReference>
<evidence type="ECO:0000259" key="11">
    <source>
        <dbReference type="PROSITE" id="PS50850"/>
    </source>
</evidence>
<comment type="subcellular location">
    <subcellularLocation>
        <location evidence="1">Membrane</location>
        <topology evidence="1">Multi-pass membrane protein</topology>
    </subcellularLocation>
</comment>
<sequence length="851" mass="91653">MKPPSSSVPAAVVVALVVVAAASVAVVEAAAPPAVPGCNPTLLTPCAGPVLFGGPVPAVCCAQLRAQASCLCAYARSPNYGAYIRSPNAARLFAVCRLPMPRQNPTKKPSRSHRRLLPPPSPFPPSRHCIAPRALRLVALPKGRRRRRASRPAVVAPLRVSGAPILPAICGEAPELFGYLTFHLWTITEKMIDIKIMKAYHLLNHQITVILLGPPIIWKVLDEMTKSTVFSALAVSIGYALLGWDFTTVLEASLHVKKEFDLNNGPSIGGIILAVSVFGAIAITMFSGSLLDWLGRRAALIYSSLLMISGGLLMVWSPNICVLLLARVIVGSGSGLIFTAVPIYISETSPPNMRGSLGTIPQFMFFVGIVFSYCLIFWMTLMPSSNWRIMMGAILAPSFVYFALLVFYLPESPRWLVSDGKISEARISLQWLRGKDDVLGEIALIVDGMNIITDTAIGGHAIGVARSQSFHGASTSQMSRHSTFYQHISDPLVDLLGSIHENLSETGSARNRFFPVFNSFTFAEQGPMNEQRGDYDNLQQSRDAYSAEDGNNGDGLQASLLSQVASADANDINTSFTSEGSSSYLRRHGTSTSGLAQDLISSLHDYDIEQEEEIHGGALSGQPALHDMPGVRSALCYGMLIQALQQAAGISVLLQYAPQIIEQVGVVSLFSDIGLGSHSSSILISALNALLMLPCITAAMMLMDACGRRALLLVTIPILILSVGTISLSNTVKMGSLAHEILFNLSLTICFCSYVVGLGSIPNILCSEMFPTRARATCTSFCSLAFWFGKLLSIYCFPVMLSTIGLSGACGVYTFMCGMVLVFVYLRVPETKGLPLELIAEVFKFSRHECV</sequence>
<dbReference type="EMBL" id="JAAALK010000081">
    <property type="protein sequence ID" value="KAG8090110.1"/>
    <property type="molecule type" value="Genomic_DNA"/>
</dbReference>
<dbReference type="CDD" id="cd01959">
    <property type="entry name" value="nsLTP2"/>
    <property type="match status" value="1"/>
</dbReference>
<evidence type="ECO:0000313" key="12">
    <source>
        <dbReference type="EMBL" id="KAG8090110.1"/>
    </source>
</evidence>
<dbReference type="Proteomes" id="UP000729402">
    <property type="component" value="Unassembled WGS sequence"/>
</dbReference>
<evidence type="ECO:0000256" key="8">
    <source>
        <dbReference type="SAM" id="MobiDB-lite"/>
    </source>
</evidence>
<name>A0A8J5WH83_ZIZPA</name>
<evidence type="ECO:0000256" key="3">
    <source>
        <dbReference type="ARBA" id="ARBA00022448"/>
    </source>
</evidence>
<comment type="caution">
    <text evidence="12">The sequence shown here is derived from an EMBL/GenBank/DDBJ whole genome shotgun (WGS) entry which is preliminary data.</text>
</comment>
<dbReference type="InterPro" id="IPR050814">
    <property type="entry name" value="Myo-inositol_Transporter"/>
</dbReference>
<feature type="transmembrane region" description="Helical" evidence="9">
    <location>
        <begin position="387"/>
        <end position="409"/>
    </location>
</feature>
<dbReference type="GO" id="GO:0008289">
    <property type="term" value="F:lipid binding"/>
    <property type="evidence" value="ECO:0007669"/>
    <property type="project" value="UniProtKB-KW"/>
</dbReference>
<evidence type="ECO:0000256" key="6">
    <source>
        <dbReference type="ARBA" id="ARBA00023121"/>
    </source>
</evidence>
<feature type="domain" description="Major facilitator superfamily (MFS) profile" evidence="11">
    <location>
        <begin position="231"/>
        <end position="832"/>
    </location>
</feature>
<dbReference type="AlphaFoldDB" id="A0A8J5WH83"/>
<protein>
    <recommendedName>
        <fullName evidence="11">Major facilitator superfamily (MFS) profile domain-containing protein</fullName>
    </recommendedName>
</protein>
<reference evidence="12" key="2">
    <citation type="submission" date="2021-02" db="EMBL/GenBank/DDBJ databases">
        <authorList>
            <person name="Kimball J.A."/>
            <person name="Haas M.W."/>
            <person name="Macchietto M."/>
            <person name="Kono T."/>
            <person name="Duquette J."/>
            <person name="Shao M."/>
        </authorList>
    </citation>
    <scope>NUCLEOTIDE SEQUENCE</scope>
    <source>
        <tissue evidence="12">Fresh leaf tissue</tissue>
    </source>
</reference>
<keyword evidence="4 9" id="KW-0812">Transmembrane</keyword>
<feature type="transmembrane region" description="Helical" evidence="9">
    <location>
        <begin position="202"/>
        <end position="221"/>
    </location>
</feature>
<keyword evidence="5 9" id="KW-1133">Transmembrane helix</keyword>
<dbReference type="OrthoDB" id="6339427at2759"/>
<dbReference type="InterPro" id="IPR005828">
    <property type="entry name" value="MFS_sugar_transport-like"/>
</dbReference>
<feature type="transmembrane region" description="Helical" evidence="9">
    <location>
        <begin position="710"/>
        <end position="729"/>
    </location>
</feature>
<dbReference type="InterPro" id="IPR016140">
    <property type="entry name" value="Bifunc_inhib/LTP/seed_store"/>
</dbReference>
<feature type="transmembrane region" description="Helical" evidence="9">
    <location>
        <begin position="677"/>
        <end position="703"/>
    </location>
</feature>
<feature type="transmembrane region" description="Helical" evidence="9">
    <location>
        <begin position="741"/>
        <end position="766"/>
    </location>
</feature>
<keyword evidence="10" id="KW-0732">Signal</keyword>
<keyword evidence="13" id="KW-1185">Reference proteome</keyword>
<dbReference type="GO" id="GO:0006869">
    <property type="term" value="P:lipid transport"/>
    <property type="evidence" value="ECO:0007669"/>
    <property type="project" value="InterPro"/>
</dbReference>
<proteinExistence type="inferred from homology"/>
<keyword evidence="7 9" id="KW-0472">Membrane</keyword>
<feature type="transmembrane region" description="Helical" evidence="9">
    <location>
        <begin position="228"/>
        <end position="247"/>
    </location>
</feature>
<keyword evidence="3" id="KW-0813">Transport</keyword>
<evidence type="ECO:0000256" key="4">
    <source>
        <dbReference type="ARBA" id="ARBA00022692"/>
    </source>
</evidence>
<evidence type="ECO:0000256" key="7">
    <source>
        <dbReference type="ARBA" id="ARBA00023136"/>
    </source>
</evidence>
<dbReference type="InterPro" id="IPR033872">
    <property type="entry name" value="nsLTP2"/>
</dbReference>
<dbReference type="Pfam" id="PF00083">
    <property type="entry name" value="Sugar_tr"/>
    <property type="match status" value="2"/>
</dbReference>
<evidence type="ECO:0000256" key="1">
    <source>
        <dbReference type="ARBA" id="ARBA00004141"/>
    </source>
</evidence>
<feature type="transmembrane region" description="Helical" evidence="9">
    <location>
        <begin position="806"/>
        <end position="826"/>
    </location>
</feature>
<dbReference type="Pfam" id="PF00234">
    <property type="entry name" value="Tryp_alpha_amyl"/>
    <property type="match status" value="1"/>
</dbReference>
<dbReference type="InterPro" id="IPR020846">
    <property type="entry name" value="MFS_dom"/>
</dbReference>
<feature type="signal peptide" evidence="10">
    <location>
        <begin position="1"/>
        <end position="29"/>
    </location>
</feature>
<feature type="transmembrane region" description="Helical" evidence="9">
    <location>
        <begin position="357"/>
        <end position="381"/>
    </location>
</feature>
<evidence type="ECO:0000256" key="2">
    <source>
        <dbReference type="ARBA" id="ARBA00009707"/>
    </source>
</evidence>
<gene>
    <name evidence="12" type="ORF">GUJ93_ZPchr0011g28755</name>
</gene>
<dbReference type="GO" id="GO:0016020">
    <property type="term" value="C:membrane"/>
    <property type="evidence" value="ECO:0007669"/>
    <property type="project" value="UniProtKB-SubCell"/>
</dbReference>
<dbReference type="FunFam" id="1.20.1250.20:FF:000468">
    <property type="entry name" value="Os11g0620400 protein"/>
    <property type="match status" value="1"/>
</dbReference>
<dbReference type="PROSITE" id="PS50850">
    <property type="entry name" value="MFS"/>
    <property type="match status" value="1"/>
</dbReference>
<feature type="transmembrane region" description="Helical" evidence="9">
    <location>
        <begin position="298"/>
        <end position="316"/>
    </location>
</feature>
<evidence type="ECO:0000256" key="9">
    <source>
        <dbReference type="SAM" id="Phobius"/>
    </source>
</evidence>
<accession>A0A8J5WH83</accession>
<keyword evidence="6" id="KW-0446">Lipid-binding</keyword>